<organism evidence="1 2">
    <name type="scientific">Petrachloros mirabilis ULC683</name>
    <dbReference type="NCBI Taxonomy" id="2781853"/>
    <lineage>
        <taxon>Bacteria</taxon>
        <taxon>Bacillati</taxon>
        <taxon>Cyanobacteriota</taxon>
        <taxon>Cyanophyceae</taxon>
        <taxon>Synechococcales</taxon>
        <taxon>Petrachlorosaceae</taxon>
        <taxon>Petrachloros</taxon>
        <taxon>Petrachloros mirabilis</taxon>
    </lineage>
</organism>
<accession>A0A8K2A6C8</accession>
<name>A0A8K2A6C8_9CYAN</name>
<dbReference type="AlphaFoldDB" id="A0A8K2A6C8"/>
<gene>
    <name evidence="1" type="ORF">GS597_00785</name>
</gene>
<protein>
    <submittedName>
        <fullName evidence="1">Uncharacterized protein</fullName>
    </submittedName>
</protein>
<reference evidence="1" key="1">
    <citation type="submission" date="2019-12" db="EMBL/GenBank/DDBJ databases">
        <title>High-Quality draft genome sequences of three cyanobacteria isolated from the limestone walls of the Old Cathedral of Coimbra.</title>
        <authorList>
            <person name="Tiago I."/>
            <person name="Soares F."/>
            <person name="Portugal A."/>
        </authorList>
    </citation>
    <scope>NUCLEOTIDE SEQUENCE [LARGE SCALE GENOMIC DNA]</scope>
    <source>
        <strain evidence="1">C</strain>
    </source>
</reference>
<dbReference type="RefSeq" id="WP_161823544.1">
    <property type="nucleotide sequence ID" value="NZ_WVIC01000001.1"/>
</dbReference>
<dbReference type="Proteomes" id="UP000607397">
    <property type="component" value="Unassembled WGS sequence"/>
</dbReference>
<sequence>MLSTLNQWFKTGLKITRHAVCFGCALLLLGVSQGAMSLNAIAAPSLNTAPLFAKVASPSEGLDAIAGSGTSDKLEGVADQAAGSFPSDASALQTR</sequence>
<proteinExistence type="predicted"/>
<comment type="caution">
    <text evidence="1">The sequence shown here is derived from an EMBL/GenBank/DDBJ whole genome shotgun (WGS) entry which is preliminary data.</text>
</comment>
<dbReference type="EMBL" id="WVIC01000001">
    <property type="protein sequence ID" value="NCJ05075.1"/>
    <property type="molecule type" value="Genomic_DNA"/>
</dbReference>
<keyword evidence="2" id="KW-1185">Reference proteome</keyword>
<evidence type="ECO:0000313" key="1">
    <source>
        <dbReference type="EMBL" id="NCJ05075.1"/>
    </source>
</evidence>
<evidence type="ECO:0000313" key="2">
    <source>
        <dbReference type="Proteomes" id="UP000607397"/>
    </source>
</evidence>